<dbReference type="RefSeq" id="WP_150458525.1">
    <property type="nucleotide sequence ID" value="NZ_VYKK01000015.1"/>
</dbReference>
<dbReference type="PANTHER" id="PTHR39166:SF1">
    <property type="entry name" value="BLL1166 PROTEIN"/>
    <property type="match status" value="1"/>
</dbReference>
<keyword evidence="2" id="KW-1185">Reference proteome</keyword>
<accession>A0A5J5G9P3</accession>
<dbReference type="GO" id="GO:0016740">
    <property type="term" value="F:transferase activity"/>
    <property type="evidence" value="ECO:0007669"/>
    <property type="project" value="UniProtKB-KW"/>
</dbReference>
<dbReference type="Pfam" id="PF06042">
    <property type="entry name" value="NTP_transf_6"/>
    <property type="match status" value="1"/>
</dbReference>
<dbReference type="EMBL" id="VYKK01000015">
    <property type="protein sequence ID" value="KAA9004173.1"/>
    <property type="molecule type" value="Genomic_DNA"/>
</dbReference>
<dbReference type="AlphaFoldDB" id="A0A5J5G9P3"/>
<evidence type="ECO:0000313" key="1">
    <source>
        <dbReference type="EMBL" id="KAA9004173.1"/>
    </source>
</evidence>
<reference evidence="1 2" key="1">
    <citation type="submission" date="2019-09" db="EMBL/GenBank/DDBJ databases">
        <title>Bacillus ochoae sp. nov., Paenibacillus whitsoniae sp. nov., Paenibacillus spiritus sp. nov. Isolated from the Mars Exploration Rover during spacecraft assembly.</title>
        <authorList>
            <person name="Seuylemezian A."/>
            <person name="Vaishampayan P."/>
        </authorList>
    </citation>
    <scope>NUCLEOTIDE SEQUENCE [LARGE SCALE GENOMIC DNA]</scope>
    <source>
        <strain evidence="1 2">MER_111</strain>
    </source>
</reference>
<sequence>MSGLISDLQRFISILDRQPSVRKDLEAVDKLRLPEGCIAAGYLRSLVWDELHGFIRRTVPEDIDVLYYDPLHPEEAEEKKLDARLRQLRPGLNWSCKNQARMHLVSGSAPYSSVEAAMREWPETATAVAVRMDGNGRMTVIAPYGLSDLMNGRVRPSPGCRDRELCRRRMEAKRWLDRWPKLRLEDPPGDHRE</sequence>
<proteinExistence type="predicted"/>
<evidence type="ECO:0000313" key="2">
    <source>
        <dbReference type="Proteomes" id="UP000367750"/>
    </source>
</evidence>
<comment type="caution">
    <text evidence="1">The sequence shown here is derived from an EMBL/GenBank/DDBJ whole genome shotgun (WGS) entry which is preliminary data.</text>
</comment>
<dbReference type="InterPro" id="IPR009267">
    <property type="entry name" value="NTP_transf_6"/>
</dbReference>
<keyword evidence="1" id="KW-0808">Transferase</keyword>
<dbReference type="PANTHER" id="PTHR39166">
    <property type="entry name" value="BLL1166 PROTEIN"/>
    <property type="match status" value="1"/>
</dbReference>
<organism evidence="1 2">
    <name type="scientific">Paenibacillus spiritus</name>
    <dbReference type="NCBI Taxonomy" id="2496557"/>
    <lineage>
        <taxon>Bacteria</taxon>
        <taxon>Bacillati</taxon>
        <taxon>Bacillota</taxon>
        <taxon>Bacilli</taxon>
        <taxon>Bacillales</taxon>
        <taxon>Paenibacillaceae</taxon>
        <taxon>Paenibacillus</taxon>
    </lineage>
</organism>
<gene>
    <name evidence="1" type="ORF">F4V43_12320</name>
</gene>
<name>A0A5J5G9P3_9BACL</name>
<protein>
    <submittedName>
        <fullName evidence="1">Nucleotidyltransferase family protein</fullName>
    </submittedName>
</protein>
<dbReference type="OrthoDB" id="1901124at2"/>
<dbReference type="Proteomes" id="UP000367750">
    <property type="component" value="Unassembled WGS sequence"/>
</dbReference>